<sequence>MKVAIIGAGFSGCYLAHQLDKKNVQVTLFEKSRGVGGRMATRRDDTFQINHGCMSFSPTKLGFKVFCEDLVNEGILQKKESNYYDANQMNTILKHLSKNVHIQNKTQIKSIKYLNKKYTLRDQHNKFHKGFDFLIMTIPAPQILALNSNLKSIKKIGLNEVAFDSVISLALYGSEVKQLDKVRLSSLKNLAKLSIQDEESLVVHLNASFSNEYNNLTKKVLEPLLMQEIQKVLPDFNIGQYGYFTHLWKYGFTKKPYGEPYIYNEQQNYAICADWLMGNGVEDAYGSVDRFLGNVEVFS</sequence>
<reference evidence="1" key="1">
    <citation type="submission" date="2020-01" db="EMBL/GenBank/DDBJ databases">
        <authorList>
            <person name="Meier V. D."/>
            <person name="Meier V D."/>
        </authorList>
    </citation>
    <scope>NUCLEOTIDE SEQUENCE</scope>
    <source>
        <strain evidence="1">HLG_WM_MAG_02</strain>
    </source>
</reference>
<protein>
    <submittedName>
        <fullName evidence="1">NAD/FAD-dependent oxidoreductase</fullName>
    </submittedName>
</protein>
<gene>
    <name evidence="1" type="ORF">HELGO_WM41419</name>
</gene>
<dbReference type="PANTHER" id="PTHR16128:SF5">
    <property type="entry name" value="FAD_NAD(P)-BINDING OXIDOREDUCTASE FAMILY PROTEIN"/>
    <property type="match status" value="1"/>
</dbReference>
<name>A0A6S6TC29_9BACT</name>
<evidence type="ECO:0000313" key="1">
    <source>
        <dbReference type="EMBL" id="CAA6813947.1"/>
    </source>
</evidence>
<dbReference type="Pfam" id="PF13450">
    <property type="entry name" value="NAD_binding_8"/>
    <property type="match status" value="1"/>
</dbReference>
<organism evidence="1">
    <name type="scientific">uncultured Sulfurovum sp</name>
    <dbReference type="NCBI Taxonomy" id="269237"/>
    <lineage>
        <taxon>Bacteria</taxon>
        <taxon>Pseudomonadati</taxon>
        <taxon>Campylobacterota</taxon>
        <taxon>Epsilonproteobacteria</taxon>
        <taxon>Campylobacterales</taxon>
        <taxon>Sulfurovaceae</taxon>
        <taxon>Sulfurovum</taxon>
        <taxon>environmental samples</taxon>
    </lineage>
</organism>
<dbReference type="AlphaFoldDB" id="A0A6S6TC29"/>
<dbReference type="Gene3D" id="3.90.660.10">
    <property type="match status" value="1"/>
</dbReference>
<accession>A0A6S6TC29</accession>
<dbReference type="EMBL" id="CACVAZ010000089">
    <property type="protein sequence ID" value="CAA6813947.1"/>
    <property type="molecule type" value="Genomic_DNA"/>
</dbReference>
<dbReference type="SUPFAM" id="SSF51905">
    <property type="entry name" value="FAD/NAD(P)-binding domain"/>
    <property type="match status" value="1"/>
</dbReference>
<dbReference type="PRINTS" id="PR00419">
    <property type="entry name" value="ADXRDTASE"/>
</dbReference>
<dbReference type="InterPro" id="IPR036188">
    <property type="entry name" value="FAD/NAD-bd_sf"/>
</dbReference>
<proteinExistence type="predicted"/>
<dbReference type="Gene3D" id="3.50.50.60">
    <property type="entry name" value="FAD/NAD(P)-binding domain"/>
    <property type="match status" value="1"/>
</dbReference>
<dbReference type="PANTHER" id="PTHR16128">
    <property type="entry name" value="FAD/NAD(P)-BINDING OXIDOREDUCTASE FAMILY PROTEIN"/>
    <property type="match status" value="1"/>
</dbReference>